<dbReference type="Pfam" id="PF00005">
    <property type="entry name" value="ABC_tran"/>
    <property type="match status" value="2"/>
</dbReference>
<comment type="caution">
    <text evidence="11">The sequence shown here is derived from an EMBL/GenBank/DDBJ whole genome shotgun (WGS) entry which is preliminary data.</text>
</comment>
<feature type="transmembrane region" description="Helical" evidence="8">
    <location>
        <begin position="735"/>
        <end position="757"/>
    </location>
</feature>
<dbReference type="FunFam" id="3.40.50.300:FF:000163">
    <property type="entry name" value="Multidrug resistance-associated protein member 4"/>
    <property type="match status" value="1"/>
</dbReference>
<evidence type="ECO:0008006" key="13">
    <source>
        <dbReference type="Google" id="ProtNLM"/>
    </source>
</evidence>
<keyword evidence="5" id="KW-0067">ATP-binding</keyword>
<dbReference type="InterPro" id="IPR036640">
    <property type="entry name" value="ABC1_TM_sf"/>
</dbReference>
<dbReference type="GO" id="GO:0140359">
    <property type="term" value="F:ABC-type transporter activity"/>
    <property type="evidence" value="ECO:0007669"/>
    <property type="project" value="InterPro"/>
</dbReference>
<dbReference type="CDD" id="cd03244">
    <property type="entry name" value="ABCC_MRP_domain2"/>
    <property type="match status" value="1"/>
</dbReference>
<feature type="transmembrane region" description="Helical" evidence="8">
    <location>
        <begin position="869"/>
        <end position="901"/>
    </location>
</feature>
<feature type="transmembrane region" description="Helical" evidence="8">
    <location>
        <begin position="87"/>
        <end position="113"/>
    </location>
</feature>
<dbReference type="CDD" id="cd03250">
    <property type="entry name" value="ABCC_MRP_domain1"/>
    <property type="match status" value="1"/>
</dbReference>
<name>A0AAV8W2K0_9CUCU</name>
<dbReference type="InterPro" id="IPR017871">
    <property type="entry name" value="ABC_transporter-like_CS"/>
</dbReference>
<protein>
    <recommendedName>
        <fullName evidence="13">Multidrug resistance-associated protein lethal(2)03659</fullName>
    </recommendedName>
</protein>
<evidence type="ECO:0000313" key="11">
    <source>
        <dbReference type="EMBL" id="KAJ8920888.1"/>
    </source>
</evidence>
<feature type="domain" description="ABC transmembrane type-1" evidence="10">
    <location>
        <begin position="88"/>
        <end position="392"/>
    </location>
</feature>
<feature type="transmembrane region" description="Helical" evidence="8">
    <location>
        <begin position="222"/>
        <end position="244"/>
    </location>
</feature>
<dbReference type="Pfam" id="PF00664">
    <property type="entry name" value="ABC_membrane"/>
    <property type="match status" value="2"/>
</dbReference>
<evidence type="ECO:0000313" key="12">
    <source>
        <dbReference type="Proteomes" id="UP001159042"/>
    </source>
</evidence>
<evidence type="ECO:0000256" key="6">
    <source>
        <dbReference type="ARBA" id="ARBA00022989"/>
    </source>
</evidence>
<organism evidence="11 12">
    <name type="scientific">Exocentrus adspersus</name>
    <dbReference type="NCBI Taxonomy" id="1586481"/>
    <lineage>
        <taxon>Eukaryota</taxon>
        <taxon>Metazoa</taxon>
        <taxon>Ecdysozoa</taxon>
        <taxon>Arthropoda</taxon>
        <taxon>Hexapoda</taxon>
        <taxon>Insecta</taxon>
        <taxon>Pterygota</taxon>
        <taxon>Neoptera</taxon>
        <taxon>Endopterygota</taxon>
        <taxon>Coleoptera</taxon>
        <taxon>Polyphaga</taxon>
        <taxon>Cucujiformia</taxon>
        <taxon>Chrysomeloidea</taxon>
        <taxon>Cerambycidae</taxon>
        <taxon>Lamiinae</taxon>
        <taxon>Acanthocinini</taxon>
        <taxon>Exocentrus</taxon>
    </lineage>
</organism>
<keyword evidence="6 8" id="KW-1133">Transmembrane helix</keyword>
<evidence type="ECO:0000256" key="7">
    <source>
        <dbReference type="ARBA" id="ARBA00023136"/>
    </source>
</evidence>
<keyword evidence="3 8" id="KW-0812">Transmembrane</keyword>
<dbReference type="FunFam" id="1.20.1560.10:FF:000026">
    <property type="entry name" value="Multidrug resistance-associated protein lethal(2)03659"/>
    <property type="match status" value="1"/>
</dbReference>
<dbReference type="PROSITE" id="PS50929">
    <property type="entry name" value="ABC_TM1F"/>
    <property type="match status" value="2"/>
</dbReference>
<dbReference type="InterPro" id="IPR003593">
    <property type="entry name" value="AAA+_ATPase"/>
</dbReference>
<keyword evidence="12" id="KW-1185">Reference proteome</keyword>
<proteinExistence type="predicted"/>
<dbReference type="FunFam" id="1.20.1560.10:FF:000014">
    <property type="entry name" value="Multidrug resistance-associated protein member 4"/>
    <property type="match status" value="1"/>
</dbReference>
<dbReference type="GO" id="GO:0016020">
    <property type="term" value="C:membrane"/>
    <property type="evidence" value="ECO:0007669"/>
    <property type="project" value="UniProtKB-SubCell"/>
</dbReference>
<keyword evidence="4" id="KW-0547">Nucleotide-binding</keyword>
<reference evidence="11 12" key="1">
    <citation type="journal article" date="2023" name="Insect Mol. Biol.">
        <title>Genome sequencing provides insights into the evolution of gene families encoding plant cell wall-degrading enzymes in longhorned beetles.</title>
        <authorList>
            <person name="Shin N.R."/>
            <person name="Okamura Y."/>
            <person name="Kirsch R."/>
            <person name="Pauchet Y."/>
        </authorList>
    </citation>
    <scope>NUCLEOTIDE SEQUENCE [LARGE SCALE GENOMIC DNA]</scope>
    <source>
        <strain evidence="11">EAD_L_NR</strain>
    </source>
</reference>
<evidence type="ECO:0000256" key="2">
    <source>
        <dbReference type="ARBA" id="ARBA00022448"/>
    </source>
</evidence>
<sequence>MRGDDNYGEGKTNPRATANWLSAVTFWKRDLEEDDLPDCLEEHKSSVLGRKIALNWSKECDRALRNKRKPSMTKVIVKTFYADILKYGLVVFIMEMFVRLAQPIFIGLFIRYFSDENRQNTKPIQAPMYFNRVIHYASTDQGPIQTFEAYFFAGGIMLCSCIIVLTTHPFLMACMHIGMKVRVAVCSLIYRKALRIKFSCLDGTVVGNAVNLMSNDINRFDLALMFTHYLWVSPLQMLAIFYFLYGEVNISGGFGLVAILIFIPLQIFYGIRISVLRRRSAELTDNRVREMNETVRSMQVIKMYAWEEAFADLIHTLRRKELNVLIRISYIRGIIMSFIMFTARTGIFLTVMAYVLLGNKITAENTFVIASYYQILRQTMTVYFPQAVNMMAEALVSIRRIGEFMLIEEATIGDHSPLDPLWPAKPKTSIAKHRIQQLQLDEKPRVRLVHGIAKYGSDVCLDDVNLECWPGEITAVVGPVGAGKSCLLQLILGELTLFSGLLTVKGTISYACQDPWLFAGSVRQNILFGHEMEITRYREVVKVCALLRDFSLLPYGDRTIIGERGASLSGGQRARINLARAVYKKADIYLLDDPLSAVDINVGQQLFEQCIMNYLKDKIVILITHQLQYLKKVNQIIIMHEGLFQGKGTYEELKKSGLSFAALLEEQATTVAPKPEKEVEKVLRRVSIISAAFNSMVDIEGQRFSPQAAPEMRTYGSVEFDNYKQYFSAGGNCCAIFIMVLLFLLAQALASGGDFFLAQWVNLERLRSHTGTAASMGFYDELSTDNCIWIYTVIIVATAVAAVTRSLTFFTICMRASMRLHDRMFTSIIHASMRFFNTNTSGRILNRFSKDLGAVDELLPYALMDTTQIMLNLIGAVVVVAILEPFLLIPNTVLCLIFYFLRRLYLKTSRSVKRLEGICRSPVFAHLNATMAGLPTIRSNDAEQILVTEFDKLQDVHSSAWFMFLYTSRAYSFLVDLICTIYIGIVTFSFVLLADEYDGSSVGLAITQVLGLSFFVQWGMRQSAELENQMTAVERVLEFTKVEHEPDLHSTPDRKPPVTWPKQGKIEFIETTMRYNTFESPVLKNLNFLIKAKEKIGIVGRTGAGKSSLMSALFRLSNYEGQILIDNLDISVLGLHDLRKKISIIPQEPILFTGTLRYNLDPFNEYKDEDVLSALTEVEIKNVIVHGSDCLNDLMAEGGTNLSVGQRQMVCLARAILRNNTILVMDEATANVDAGTDKFIQHTVRTKFAHCTVLTIAHRLHTIMDSDRVLVMDAGEAVEFDHPHLLLQKKNGYFSEMVKKTGPGMSDTLIRIARESYQTRQNSPSSMVAE</sequence>
<accession>A0AAV8W2K0</accession>
<comment type="subcellular location">
    <subcellularLocation>
        <location evidence="1">Membrane</location>
        <topology evidence="1">Multi-pass membrane protein</topology>
    </subcellularLocation>
</comment>
<feature type="domain" description="ABC transporter" evidence="9">
    <location>
        <begin position="446"/>
        <end position="666"/>
    </location>
</feature>
<dbReference type="GO" id="GO:0005524">
    <property type="term" value="F:ATP binding"/>
    <property type="evidence" value="ECO:0007669"/>
    <property type="project" value="UniProtKB-KW"/>
</dbReference>
<dbReference type="EMBL" id="JANEYG010000012">
    <property type="protein sequence ID" value="KAJ8920888.1"/>
    <property type="molecule type" value="Genomic_DNA"/>
</dbReference>
<dbReference type="InterPro" id="IPR027417">
    <property type="entry name" value="P-loop_NTPase"/>
</dbReference>
<dbReference type="InterPro" id="IPR003439">
    <property type="entry name" value="ABC_transporter-like_ATP-bd"/>
</dbReference>
<feature type="transmembrane region" description="Helical" evidence="8">
    <location>
        <begin position="788"/>
        <end position="812"/>
    </location>
</feature>
<feature type="transmembrane region" description="Helical" evidence="8">
    <location>
        <begin position="973"/>
        <end position="994"/>
    </location>
</feature>
<feature type="transmembrane region" description="Helical" evidence="8">
    <location>
        <begin position="149"/>
        <end position="172"/>
    </location>
</feature>
<evidence type="ECO:0000259" key="10">
    <source>
        <dbReference type="PROSITE" id="PS50929"/>
    </source>
</evidence>
<dbReference type="InterPro" id="IPR050173">
    <property type="entry name" value="ABC_transporter_C-like"/>
</dbReference>
<dbReference type="Gene3D" id="3.40.50.300">
    <property type="entry name" value="P-loop containing nucleotide triphosphate hydrolases"/>
    <property type="match status" value="2"/>
</dbReference>
<evidence type="ECO:0000256" key="1">
    <source>
        <dbReference type="ARBA" id="ARBA00004141"/>
    </source>
</evidence>
<dbReference type="PANTHER" id="PTHR24223">
    <property type="entry name" value="ATP-BINDING CASSETTE SUB-FAMILY C"/>
    <property type="match status" value="1"/>
</dbReference>
<dbReference type="SUPFAM" id="SSF52540">
    <property type="entry name" value="P-loop containing nucleoside triphosphate hydrolases"/>
    <property type="match status" value="2"/>
</dbReference>
<dbReference type="InterPro" id="IPR011527">
    <property type="entry name" value="ABC1_TM_dom"/>
</dbReference>
<feature type="transmembrane region" description="Helical" evidence="8">
    <location>
        <begin position="1000"/>
        <end position="1020"/>
    </location>
</feature>
<dbReference type="Gene3D" id="1.20.1560.10">
    <property type="entry name" value="ABC transporter type 1, transmembrane domain"/>
    <property type="match status" value="2"/>
</dbReference>
<dbReference type="PANTHER" id="PTHR24223:SF448">
    <property type="entry name" value="FI20146P1-RELATED"/>
    <property type="match status" value="1"/>
</dbReference>
<dbReference type="FunFam" id="3.40.50.300:FF:000482">
    <property type="entry name" value="Multidrug resistance-associated protein member 4"/>
    <property type="match status" value="1"/>
</dbReference>
<feature type="transmembrane region" description="Helical" evidence="8">
    <location>
        <begin position="334"/>
        <end position="357"/>
    </location>
</feature>
<dbReference type="SMART" id="SM00382">
    <property type="entry name" value="AAA"/>
    <property type="match status" value="2"/>
</dbReference>
<keyword evidence="2" id="KW-0813">Transport</keyword>
<evidence type="ECO:0000256" key="3">
    <source>
        <dbReference type="ARBA" id="ARBA00022692"/>
    </source>
</evidence>
<keyword evidence="7 8" id="KW-0472">Membrane</keyword>
<evidence type="ECO:0000256" key="8">
    <source>
        <dbReference type="SAM" id="Phobius"/>
    </source>
</evidence>
<evidence type="ECO:0000256" key="4">
    <source>
        <dbReference type="ARBA" id="ARBA00022741"/>
    </source>
</evidence>
<dbReference type="Proteomes" id="UP001159042">
    <property type="component" value="Unassembled WGS sequence"/>
</dbReference>
<feature type="domain" description="ABC transporter" evidence="9">
    <location>
        <begin position="1066"/>
        <end position="1299"/>
    </location>
</feature>
<feature type="transmembrane region" description="Helical" evidence="8">
    <location>
        <begin position="250"/>
        <end position="271"/>
    </location>
</feature>
<gene>
    <name evidence="11" type="ORF">NQ315_015681</name>
</gene>
<dbReference type="PROSITE" id="PS00211">
    <property type="entry name" value="ABC_TRANSPORTER_1"/>
    <property type="match status" value="2"/>
</dbReference>
<feature type="domain" description="ABC transmembrane type-1" evidence="10">
    <location>
        <begin position="737"/>
        <end position="1028"/>
    </location>
</feature>
<dbReference type="SUPFAM" id="SSF90123">
    <property type="entry name" value="ABC transporter transmembrane region"/>
    <property type="match status" value="2"/>
</dbReference>
<evidence type="ECO:0000256" key="5">
    <source>
        <dbReference type="ARBA" id="ARBA00022840"/>
    </source>
</evidence>
<dbReference type="PROSITE" id="PS50893">
    <property type="entry name" value="ABC_TRANSPORTER_2"/>
    <property type="match status" value="2"/>
</dbReference>
<dbReference type="GO" id="GO:0016887">
    <property type="term" value="F:ATP hydrolysis activity"/>
    <property type="evidence" value="ECO:0007669"/>
    <property type="project" value="InterPro"/>
</dbReference>
<evidence type="ECO:0000259" key="9">
    <source>
        <dbReference type="PROSITE" id="PS50893"/>
    </source>
</evidence>